<feature type="compositionally biased region" description="Basic and acidic residues" evidence="1">
    <location>
        <begin position="186"/>
        <end position="196"/>
    </location>
</feature>
<feature type="non-terminal residue" evidence="2">
    <location>
        <position position="340"/>
    </location>
</feature>
<protein>
    <submittedName>
        <fullName evidence="2">Uncharacterized protein</fullName>
    </submittedName>
</protein>
<feature type="compositionally biased region" description="Basic and acidic residues" evidence="1">
    <location>
        <begin position="133"/>
        <end position="165"/>
    </location>
</feature>
<accession>A0A7J6SD60</accession>
<dbReference type="AlphaFoldDB" id="A0A7J6SD60"/>
<reference evidence="2 3" key="1">
    <citation type="submission" date="2020-04" db="EMBL/GenBank/DDBJ databases">
        <title>Perkinsus olseni comparative genomics.</title>
        <authorList>
            <person name="Bogema D.R."/>
        </authorList>
    </citation>
    <scope>NUCLEOTIDE SEQUENCE [LARGE SCALE GENOMIC DNA]</scope>
    <source>
        <strain evidence="2">ATCC PRA-205</strain>
    </source>
</reference>
<feature type="compositionally biased region" description="Low complexity" evidence="1">
    <location>
        <begin position="309"/>
        <end position="328"/>
    </location>
</feature>
<feature type="region of interest" description="Disordered" evidence="1">
    <location>
        <begin position="1"/>
        <end position="340"/>
    </location>
</feature>
<feature type="compositionally biased region" description="Basic residues" evidence="1">
    <location>
        <begin position="1"/>
        <end position="10"/>
    </location>
</feature>
<feature type="compositionally biased region" description="Polar residues" evidence="1">
    <location>
        <begin position="86"/>
        <end position="96"/>
    </location>
</feature>
<name>A0A7J6SD60_PEROL</name>
<feature type="compositionally biased region" description="Polar residues" evidence="1">
    <location>
        <begin position="26"/>
        <end position="37"/>
    </location>
</feature>
<proteinExistence type="predicted"/>
<organism evidence="2 3">
    <name type="scientific">Perkinsus olseni</name>
    <name type="common">Perkinsus atlanticus</name>
    <dbReference type="NCBI Taxonomy" id="32597"/>
    <lineage>
        <taxon>Eukaryota</taxon>
        <taxon>Sar</taxon>
        <taxon>Alveolata</taxon>
        <taxon>Perkinsozoa</taxon>
        <taxon>Perkinsea</taxon>
        <taxon>Perkinsida</taxon>
        <taxon>Perkinsidae</taxon>
        <taxon>Perkinsus</taxon>
    </lineage>
</organism>
<feature type="compositionally biased region" description="Polar residues" evidence="1">
    <location>
        <begin position="329"/>
        <end position="340"/>
    </location>
</feature>
<feature type="compositionally biased region" description="Low complexity" evidence="1">
    <location>
        <begin position="71"/>
        <end position="85"/>
    </location>
</feature>
<feature type="compositionally biased region" description="Low complexity" evidence="1">
    <location>
        <begin position="261"/>
        <end position="273"/>
    </location>
</feature>
<feature type="compositionally biased region" description="Low complexity" evidence="1">
    <location>
        <begin position="219"/>
        <end position="246"/>
    </location>
</feature>
<gene>
    <name evidence="2" type="ORF">FOZ62_022621</name>
</gene>
<sequence>MRPPSKKGKHLSGMGGNAIPLGRMRTFNTPTPSPDSEATQRSETPRPVGPPPVVGGRGRGLTMPAWMKKQSGSGESPGGLPSNNGDNSRPSISGESSRQDGEGGNRSGSRGWSKEEPSRGWSDSAAAAAAPRGWDHDSGRDRRDRDRRDRDHGRSDREYRRDRDRSRSRRDRRSSRSRSRSRRGSRRDDGRGDRRSSYQGSGGSQPFDPTSRRGAVSIPATMGQQPQPQQQPMATQPSTMTTQQPMRGYGAGQYHQPPPSSAASLQPQQAPPSGKGGSSASGFQMRLGASSQGPRNSLDPAVFHPAPPAGATAAAAPSGEAAAAVSGSTPQNVDPQQYWQ</sequence>
<feature type="compositionally biased region" description="Basic residues" evidence="1">
    <location>
        <begin position="166"/>
        <end position="185"/>
    </location>
</feature>
<evidence type="ECO:0000313" key="3">
    <source>
        <dbReference type="Proteomes" id="UP000574390"/>
    </source>
</evidence>
<evidence type="ECO:0000256" key="1">
    <source>
        <dbReference type="SAM" id="MobiDB-lite"/>
    </source>
</evidence>
<comment type="caution">
    <text evidence="2">The sequence shown here is derived from an EMBL/GenBank/DDBJ whole genome shotgun (WGS) entry which is preliminary data.</text>
</comment>
<evidence type="ECO:0000313" key="2">
    <source>
        <dbReference type="EMBL" id="KAF4730286.1"/>
    </source>
</evidence>
<dbReference type="EMBL" id="JABANM010015909">
    <property type="protein sequence ID" value="KAF4730286.1"/>
    <property type="molecule type" value="Genomic_DNA"/>
</dbReference>
<dbReference type="Proteomes" id="UP000574390">
    <property type="component" value="Unassembled WGS sequence"/>
</dbReference>